<dbReference type="InterPro" id="IPR023376">
    <property type="entry name" value="YqcC-like_dom"/>
</dbReference>
<dbReference type="SUPFAM" id="SSF158452">
    <property type="entry name" value="YqcC-like"/>
    <property type="match status" value="1"/>
</dbReference>
<dbReference type="InterPro" id="IPR036814">
    <property type="entry name" value="YqcC-like_sf"/>
</dbReference>
<dbReference type="EMBL" id="PIPK01000008">
    <property type="protein sequence ID" value="RUO23720.1"/>
    <property type="molecule type" value="Genomic_DNA"/>
</dbReference>
<dbReference type="Pfam" id="PF04287">
    <property type="entry name" value="DUF446"/>
    <property type="match status" value="1"/>
</dbReference>
<dbReference type="Gene3D" id="1.20.1440.40">
    <property type="entry name" value="YqcC-like"/>
    <property type="match status" value="1"/>
</dbReference>
<evidence type="ECO:0000259" key="1">
    <source>
        <dbReference type="Pfam" id="PF04287"/>
    </source>
</evidence>
<proteinExistence type="predicted"/>
<organism evidence="2 3">
    <name type="scientific">Aliidiomarina maris</name>
    <dbReference type="NCBI Taxonomy" id="531312"/>
    <lineage>
        <taxon>Bacteria</taxon>
        <taxon>Pseudomonadati</taxon>
        <taxon>Pseudomonadota</taxon>
        <taxon>Gammaproteobacteria</taxon>
        <taxon>Alteromonadales</taxon>
        <taxon>Idiomarinaceae</taxon>
        <taxon>Aliidiomarina</taxon>
    </lineage>
</organism>
<reference evidence="2 3" key="1">
    <citation type="journal article" date="2018" name="Front. Microbiol.">
        <title>Genome-Based Analysis Reveals the Taxonomy and Diversity of the Family Idiomarinaceae.</title>
        <authorList>
            <person name="Liu Y."/>
            <person name="Lai Q."/>
            <person name="Shao Z."/>
        </authorList>
    </citation>
    <scope>NUCLEOTIDE SEQUENCE [LARGE SCALE GENOMIC DNA]</scope>
    <source>
        <strain evidence="2 3">CF12-14</strain>
    </source>
</reference>
<dbReference type="PIRSF" id="PIRSF006257">
    <property type="entry name" value="UCP006257"/>
    <property type="match status" value="1"/>
</dbReference>
<dbReference type="PANTHER" id="PTHR39586">
    <property type="entry name" value="CYTOPLASMIC PROTEIN-RELATED"/>
    <property type="match status" value="1"/>
</dbReference>
<dbReference type="InterPro" id="IPR007384">
    <property type="entry name" value="UCP006257"/>
</dbReference>
<evidence type="ECO:0000313" key="3">
    <source>
        <dbReference type="Proteomes" id="UP000287865"/>
    </source>
</evidence>
<comment type="caution">
    <text evidence="2">The sequence shown here is derived from an EMBL/GenBank/DDBJ whole genome shotgun (WGS) entry which is preliminary data.</text>
</comment>
<dbReference type="PANTHER" id="PTHR39586:SF1">
    <property type="entry name" value="CYTOPLASMIC PROTEIN"/>
    <property type="match status" value="1"/>
</dbReference>
<evidence type="ECO:0000313" key="2">
    <source>
        <dbReference type="EMBL" id="RUO23720.1"/>
    </source>
</evidence>
<sequence length="114" mass="13000">MVLKYQQIQQLLEQLSDELKSLQLWQSKPPAAAALRSVEPFAVDTLAFHQWLQFVMIPRMQVLIAQRHPLPDKMAVSPMAVQVYRGELKIHRNLIACLREIDTLVTGVDPLQAS</sequence>
<name>A0ABY0BQG5_9GAMM</name>
<gene>
    <name evidence="2" type="ORF">CWE07_09395</name>
</gene>
<keyword evidence="3" id="KW-1185">Reference proteome</keyword>
<dbReference type="Proteomes" id="UP000287865">
    <property type="component" value="Unassembled WGS sequence"/>
</dbReference>
<protein>
    <recommendedName>
        <fullName evidence="1">YqcC-like domain-containing protein</fullName>
    </recommendedName>
</protein>
<feature type="domain" description="YqcC-like" evidence="1">
    <location>
        <begin position="7"/>
        <end position="104"/>
    </location>
</feature>
<accession>A0ABY0BQG5</accession>